<dbReference type="EMBL" id="JADJNC010000019">
    <property type="protein sequence ID" value="MBK7423883.1"/>
    <property type="molecule type" value="Genomic_DNA"/>
</dbReference>
<dbReference type="InterPro" id="IPR016181">
    <property type="entry name" value="Acyl_CoA_acyltransferase"/>
</dbReference>
<keyword evidence="3" id="KW-0687">Ribonucleoprotein</keyword>
<dbReference type="AlphaFoldDB" id="A0A9D7FDI4"/>
<dbReference type="InterPro" id="IPR050276">
    <property type="entry name" value="MshD_Acetyltransferase"/>
</dbReference>
<accession>A0A9D7FDI4</accession>
<comment type="caution">
    <text evidence="1">Lacks conserved residue(s) required for the propagation of feature annotation.</text>
</comment>
<dbReference type="CDD" id="cd04301">
    <property type="entry name" value="NAT_SF"/>
    <property type="match status" value="1"/>
</dbReference>
<feature type="binding site" evidence="1">
    <location>
        <begin position="76"/>
        <end position="78"/>
    </location>
    <ligand>
        <name>acetyl-CoA</name>
        <dbReference type="ChEBI" id="CHEBI:57288"/>
    </ligand>
</feature>
<gene>
    <name evidence="1 3" type="primary">rimI</name>
    <name evidence="3" type="ORF">IPJ48_12680</name>
</gene>
<dbReference type="Pfam" id="PF00583">
    <property type="entry name" value="Acetyltransf_1"/>
    <property type="match status" value="1"/>
</dbReference>
<keyword evidence="1" id="KW-0808">Transferase</keyword>
<comment type="subcellular location">
    <subcellularLocation>
        <location evidence="1">Cytoplasm</location>
    </subcellularLocation>
</comment>
<dbReference type="PANTHER" id="PTHR43617">
    <property type="entry name" value="L-AMINO ACID N-ACETYLTRANSFERASE"/>
    <property type="match status" value="1"/>
</dbReference>
<comment type="similarity">
    <text evidence="1">Belongs to the acetyltransferase family. RimI subfamily.</text>
</comment>
<evidence type="ECO:0000313" key="3">
    <source>
        <dbReference type="EMBL" id="MBK7423883.1"/>
    </source>
</evidence>
<name>A0A9D7FDI4_9RHOO</name>
<keyword evidence="1" id="KW-0963">Cytoplasm</keyword>
<comment type="function">
    <text evidence="1">Acetylates the N-terminal alanine of ribosomal protein bS18.</text>
</comment>
<feature type="domain" description="N-acetyltransferase" evidence="2">
    <location>
        <begin position="9"/>
        <end position="154"/>
    </location>
</feature>
<dbReference type="Gene3D" id="3.40.630.30">
    <property type="match status" value="1"/>
</dbReference>
<evidence type="ECO:0000256" key="1">
    <source>
        <dbReference type="HAMAP-Rule" id="MF_02210"/>
    </source>
</evidence>
<dbReference type="Proteomes" id="UP000886602">
    <property type="component" value="Unassembled WGS sequence"/>
</dbReference>
<dbReference type="HAMAP" id="MF_02210">
    <property type="entry name" value="RimI"/>
    <property type="match status" value="1"/>
</dbReference>
<comment type="catalytic activity">
    <reaction evidence="1">
        <text>N-terminal L-alanyl-[ribosomal protein bS18] + acetyl-CoA = N-terminal N(alpha)-acetyl-L-alanyl-[ribosomal protein bS18] + CoA + H(+)</text>
        <dbReference type="Rhea" id="RHEA:43756"/>
        <dbReference type="Rhea" id="RHEA-COMP:10676"/>
        <dbReference type="Rhea" id="RHEA-COMP:10677"/>
        <dbReference type="ChEBI" id="CHEBI:15378"/>
        <dbReference type="ChEBI" id="CHEBI:57287"/>
        <dbReference type="ChEBI" id="CHEBI:57288"/>
        <dbReference type="ChEBI" id="CHEBI:64718"/>
        <dbReference type="ChEBI" id="CHEBI:83683"/>
        <dbReference type="EC" id="2.3.1.266"/>
    </reaction>
</comment>
<comment type="caution">
    <text evidence="3">The sequence shown here is derived from an EMBL/GenBank/DDBJ whole genome shotgun (WGS) entry which is preliminary data.</text>
</comment>
<reference evidence="3" key="1">
    <citation type="submission" date="2020-10" db="EMBL/GenBank/DDBJ databases">
        <title>Connecting structure to function with the recovery of over 1000 high-quality activated sludge metagenome-assembled genomes encoding full-length rRNA genes using long-read sequencing.</title>
        <authorList>
            <person name="Singleton C.M."/>
            <person name="Petriglieri F."/>
            <person name="Kristensen J.M."/>
            <person name="Kirkegaard R.H."/>
            <person name="Michaelsen T.Y."/>
            <person name="Andersen M.H."/>
            <person name="Karst S.M."/>
            <person name="Dueholm M.S."/>
            <person name="Nielsen P.H."/>
            <person name="Albertsen M."/>
        </authorList>
    </citation>
    <scope>NUCLEOTIDE SEQUENCE</scope>
    <source>
        <strain evidence="3">EsbW_18-Q3-R4-48_MAXAC.044</strain>
    </source>
</reference>
<evidence type="ECO:0000313" key="4">
    <source>
        <dbReference type="Proteomes" id="UP000886602"/>
    </source>
</evidence>
<dbReference type="PANTHER" id="PTHR43617:SF35">
    <property type="entry name" value="[RIBOSOMAL PROTEIN BS18]-ALANINE N-ACETYLTRANSFERASE"/>
    <property type="match status" value="1"/>
</dbReference>
<dbReference type="EC" id="2.3.1.266" evidence="1"/>
<dbReference type="GO" id="GO:0008999">
    <property type="term" value="F:protein-N-terminal-alanine acetyltransferase activity"/>
    <property type="evidence" value="ECO:0007669"/>
    <property type="project" value="UniProtKB-UniRule"/>
</dbReference>
<dbReference type="NCBIfam" id="TIGR01575">
    <property type="entry name" value="rimI"/>
    <property type="match status" value="1"/>
</dbReference>
<keyword evidence="1" id="KW-0012">Acyltransferase</keyword>
<dbReference type="GO" id="GO:0005840">
    <property type="term" value="C:ribosome"/>
    <property type="evidence" value="ECO:0007669"/>
    <property type="project" value="UniProtKB-KW"/>
</dbReference>
<evidence type="ECO:0000259" key="2">
    <source>
        <dbReference type="PROSITE" id="PS51186"/>
    </source>
</evidence>
<proteinExistence type="inferred from homology"/>
<organism evidence="3 4">
    <name type="scientific">Candidatus Propionivibrio dominans</name>
    <dbReference type="NCBI Taxonomy" id="2954373"/>
    <lineage>
        <taxon>Bacteria</taxon>
        <taxon>Pseudomonadati</taxon>
        <taxon>Pseudomonadota</taxon>
        <taxon>Betaproteobacteria</taxon>
        <taxon>Rhodocyclales</taxon>
        <taxon>Rhodocyclaceae</taxon>
        <taxon>Propionivibrio</taxon>
    </lineage>
</organism>
<dbReference type="InterPro" id="IPR006464">
    <property type="entry name" value="AcTrfase_RimI/Ard1"/>
</dbReference>
<feature type="active site" description="Proton donor" evidence="1">
    <location>
        <position position="122"/>
    </location>
</feature>
<dbReference type="PROSITE" id="PS51186">
    <property type="entry name" value="GNAT"/>
    <property type="match status" value="1"/>
</dbReference>
<dbReference type="GO" id="GO:0005737">
    <property type="term" value="C:cytoplasm"/>
    <property type="evidence" value="ECO:0007669"/>
    <property type="project" value="UniProtKB-SubCell"/>
</dbReference>
<dbReference type="InterPro" id="IPR000182">
    <property type="entry name" value="GNAT_dom"/>
</dbReference>
<keyword evidence="3" id="KW-0689">Ribosomal protein</keyword>
<feature type="active site" description="Proton acceptor" evidence="1">
    <location>
        <position position="110"/>
    </location>
</feature>
<dbReference type="SUPFAM" id="SSF55729">
    <property type="entry name" value="Acyl-CoA N-acyltransferases (Nat)"/>
    <property type="match status" value="1"/>
</dbReference>
<feature type="binding site" evidence="1">
    <location>
        <position position="115"/>
    </location>
    <ligand>
        <name>acetyl-CoA</name>
        <dbReference type="ChEBI" id="CHEBI:57288"/>
    </ligand>
</feature>
<sequence>MAAVLEPRIELRPMNAVDLDAVLAIEYRVCPLPWGRGNFTDSMTCGYSCWVCRVDGDLVGYFVLMLAVDEAHLLSIGVAGKRQGMGFGARLLRHAMGVARAGGAKILLLEVRPSNEKALMLYRHFGFQQIGVRRGYYPADQGREDALVLTHALEEVLA</sequence>
<protein>
    <recommendedName>
        <fullName evidence="1">[Ribosomal protein bS18]-alanine N-acetyltransferase</fullName>
        <ecNumber evidence="1">2.3.1.266</ecNumber>
    </recommendedName>
</protein>
<dbReference type="InterPro" id="IPR043690">
    <property type="entry name" value="RimI"/>
</dbReference>